<dbReference type="InterPro" id="IPR000086">
    <property type="entry name" value="NUDIX_hydrolase_dom"/>
</dbReference>
<dbReference type="GeneID" id="61132140"/>
<accession>Q5Z076</accession>
<name>Q5Z076_NOCFA</name>
<dbReference type="Gene3D" id="3.90.79.10">
    <property type="entry name" value="Nucleoside Triphosphate Pyrophosphohydrolase"/>
    <property type="match status" value="1"/>
</dbReference>
<dbReference type="CDD" id="cd04662">
    <property type="entry name" value="NUDIX_Hydrolase"/>
    <property type="match status" value="1"/>
</dbReference>
<dbReference type="EMBL" id="AP006618">
    <property type="protein sequence ID" value="BAD56165.1"/>
    <property type="molecule type" value="Genomic_DNA"/>
</dbReference>
<sequence>MTDRRSAGVLVFRRDEHGTVLVLLGHMGGPFWARKDAGAWSIPKGEYEPDAEESTVAARREFAEELGVPVPEGPWIPLGEVRYGSGRGRKVLTAWAVAGDLDPAEVVPGTFEMEWPPRSGRTATFPEIDRVDWFDLPTAHDKLVAGQRPYLDRLADRLRGDQDHSRPVISS</sequence>
<dbReference type="RefSeq" id="WP_011207850.1">
    <property type="nucleotide sequence ID" value="NC_006361.1"/>
</dbReference>
<dbReference type="KEGG" id="nfa:NFA_13200"/>
<dbReference type="InterPro" id="IPR051325">
    <property type="entry name" value="Nudix_hydrolase_domain"/>
</dbReference>
<dbReference type="GO" id="GO:0004081">
    <property type="term" value="F:bis(5'-nucleosyl)-tetraphosphatase (asymmetrical) activity"/>
    <property type="evidence" value="ECO:0007669"/>
    <property type="project" value="TreeGrafter"/>
</dbReference>
<reference evidence="2 3" key="1">
    <citation type="journal article" date="2004" name="Proc. Natl. Acad. Sci. U.S.A.">
        <title>The complete genomic sequence of Nocardia farcinica IFM 10152.</title>
        <authorList>
            <person name="Ishikawa J."/>
            <person name="Yamashita A."/>
            <person name="Mikami Y."/>
            <person name="Hoshino Y."/>
            <person name="Kurita H."/>
            <person name="Hotta K."/>
            <person name="Shiba T."/>
            <person name="Hattori M."/>
        </authorList>
    </citation>
    <scope>NUCLEOTIDE SEQUENCE [LARGE SCALE GENOMIC DNA]</scope>
    <source>
        <strain evidence="2 3">IFM 10152</strain>
    </source>
</reference>
<dbReference type="OrthoDB" id="954553at2"/>
<dbReference type="AlphaFoldDB" id="Q5Z076"/>
<feature type="domain" description="Nudix hydrolase" evidence="1">
    <location>
        <begin position="2"/>
        <end position="156"/>
    </location>
</feature>
<organism evidence="2 3">
    <name type="scientific">Nocardia farcinica (strain IFM 10152)</name>
    <dbReference type="NCBI Taxonomy" id="247156"/>
    <lineage>
        <taxon>Bacteria</taxon>
        <taxon>Bacillati</taxon>
        <taxon>Actinomycetota</taxon>
        <taxon>Actinomycetes</taxon>
        <taxon>Mycobacteriales</taxon>
        <taxon>Nocardiaceae</taxon>
        <taxon>Nocardia</taxon>
    </lineage>
</organism>
<keyword evidence="3" id="KW-1185">Reference proteome</keyword>
<evidence type="ECO:0000259" key="1">
    <source>
        <dbReference type="PROSITE" id="PS51462"/>
    </source>
</evidence>
<dbReference type="PROSITE" id="PS51462">
    <property type="entry name" value="NUDIX"/>
    <property type="match status" value="1"/>
</dbReference>
<dbReference type="eggNOG" id="COG4119">
    <property type="taxonomic scope" value="Bacteria"/>
</dbReference>
<dbReference type="HOGENOM" id="CLU_118065_0_0_11"/>
<proteinExistence type="predicted"/>
<evidence type="ECO:0000313" key="2">
    <source>
        <dbReference type="EMBL" id="BAD56165.1"/>
    </source>
</evidence>
<dbReference type="PANTHER" id="PTHR21340:SF7">
    <property type="entry name" value="NUDIX HYDROLASE DOMAIN-CONTAINING PROTEIN"/>
    <property type="match status" value="1"/>
</dbReference>
<dbReference type="Proteomes" id="UP000006820">
    <property type="component" value="Chromosome"/>
</dbReference>
<dbReference type="InterPro" id="IPR015797">
    <property type="entry name" value="NUDIX_hydrolase-like_dom_sf"/>
</dbReference>
<dbReference type="GO" id="GO:0006167">
    <property type="term" value="P:AMP biosynthetic process"/>
    <property type="evidence" value="ECO:0007669"/>
    <property type="project" value="TreeGrafter"/>
</dbReference>
<dbReference type="Pfam" id="PF00293">
    <property type="entry name" value="NUDIX"/>
    <property type="match status" value="1"/>
</dbReference>
<dbReference type="GO" id="GO:0006754">
    <property type="term" value="P:ATP biosynthetic process"/>
    <property type="evidence" value="ECO:0007669"/>
    <property type="project" value="TreeGrafter"/>
</dbReference>
<dbReference type="SUPFAM" id="SSF55811">
    <property type="entry name" value="Nudix"/>
    <property type="match status" value="1"/>
</dbReference>
<dbReference type="STRING" id="247156.NFA_13200"/>
<protein>
    <recommendedName>
        <fullName evidence="1">Nudix hydrolase domain-containing protein</fullName>
    </recommendedName>
</protein>
<evidence type="ECO:0000313" key="3">
    <source>
        <dbReference type="Proteomes" id="UP000006820"/>
    </source>
</evidence>
<dbReference type="PANTHER" id="PTHR21340">
    <property type="entry name" value="DIADENOSINE 5,5-P1,P4-TETRAPHOSPHATE PYROPHOSPHOHYDROLASE MUTT"/>
    <property type="match status" value="1"/>
</dbReference>
<gene>
    <name evidence="2" type="ordered locus">NFA_13200</name>
</gene>